<dbReference type="Pfam" id="PF13487">
    <property type="entry name" value="HD_5"/>
    <property type="match status" value="1"/>
</dbReference>
<dbReference type="CDD" id="cd00077">
    <property type="entry name" value="HDc"/>
    <property type="match status" value="1"/>
</dbReference>
<evidence type="ECO:0000313" key="7">
    <source>
        <dbReference type="Proteomes" id="UP001254848"/>
    </source>
</evidence>
<dbReference type="PANTHER" id="PTHR45228">
    <property type="entry name" value="CYCLIC DI-GMP PHOSPHODIESTERASE TM_0186-RELATED"/>
    <property type="match status" value="1"/>
</dbReference>
<dbReference type="InterPro" id="IPR035965">
    <property type="entry name" value="PAS-like_dom_sf"/>
</dbReference>
<keyword evidence="1" id="KW-0175">Coiled coil</keyword>
<dbReference type="PROSITE" id="PS50887">
    <property type="entry name" value="GGDEF"/>
    <property type="match status" value="1"/>
</dbReference>
<feature type="domain" description="PAC" evidence="3">
    <location>
        <begin position="260"/>
        <end position="312"/>
    </location>
</feature>
<dbReference type="SUPFAM" id="SSF55073">
    <property type="entry name" value="Nucleotide cyclase"/>
    <property type="match status" value="1"/>
</dbReference>
<dbReference type="Pfam" id="PF13426">
    <property type="entry name" value="PAS_9"/>
    <property type="match status" value="1"/>
</dbReference>
<evidence type="ECO:0000259" key="2">
    <source>
        <dbReference type="PROSITE" id="PS50112"/>
    </source>
</evidence>
<dbReference type="Proteomes" id="UP001254848">
    <property type="component" value="Unassembled WGS sequence"/>
</dbReference>
<dbReference type="InterPro" id="IPR013655">
    <property type="entry name" value="PAS_fold_3"/>
</dbReference>
<dbReference type="SMART" id="SM00086">
    <property type="entry name" value="PAC"/>
    <property type="match status" value="2"/>
</dbReference>
<dbReference type="NCBIfam" id="TIGR00254">
    <property type="entry name" value="GGDEF"/>
    <property type="match status" value="1"/>
</dbReference>
<protein>
    <submittedName>
        <fullName evidence="6">PAS domain S-box protein</fullName>
    </submittedName>
</protein>
<evidence type="ECO:0000259" key="4">
    <source>
        <dbReference type="PROSITE" id="PS50887"/>
    </source>
</evidence>
<gene>
    <name evidence="6" type="ORF">Q4T40_05575</name>
</gene>
<dbReference type="SMART" id="SM00471">
    <property type="entry name" value="HDc"/>
    <property type="match status" value="1"/>
</dbReference>
<dbReference type="NCBIfam" id="TIGR00229">
    <property type="entry name" value="sensory_box"/>
    <property type="match status" value="2"/>
</dbReference>
<name>A0ABU3NV63_9FIRM</name>
<dbReference type="SMART" id="SM00091">
    <property type="entry name" value="PAS"/>
    <property type="match status" value="2"/>
</dbReference>
<dbReference type="SMART" id="SM00267">
    <property type="entry name" value="GGDEF"/>
    <property type="match status" value="1"/>
</dbReference>
<dbReference type="EMBL" id="JAUOZS010000001">
    <property type="protein sequence ID" value="MDT8900709.1"/>
    <property type="molecule type" value="Genomic_DNA"/>
</dbReference>
<dbReference type="PROSITE" id="PS51832">
    <property type="entry name" value="HD_GYP"/>
    <property type="match status" value="1"/>
</dbReference>
<feature type="domain" description="GGDEF" evidence="4">
    <location>
        <begin position="341"/>
        <end position="473"/>
    </location>
</feature>
<dbReference type="PROSITE" id="PS50113">
    <property type="entry name" value="PAC"/>
    <property type="match status" value="1"/>
</dbReference>
<dbReference type="PROSITE" id="PS50112">
    <property type="entry name" value="PAS"/>
    <property type="match status" value="1"/>
</dbReference>
<dbReference type="InterPro" id="IPR000160">
    <property type="entry name" value="GGDEF_dom"/>
</dbReference>
<dbReference type="Pfam" id="PF08447">
    <property type="entry name" value="PAS_3"/>
    <property type="match status" value="1"/>
</dbReference>
<dbReference type="InterPro" id="IPR000700">
    <property type="entry name" value="PAS-assoc_C"/>
</dbReference>
<feature type="domain" description="PAS" evidence="2">
    <location>
        <begin position="187"/>
        <end position="257"/>
    </location>
</feature>
<dbReference type="InterPro" id="IPR029787">
    <property type="entry name" value="Nucleotide_cyclase"/>
</dbReference>
<evidence type="ECO:0000259" key="5">
    <source>
        <dbReference type="PROSITE" id="PS51832"/>
    </source>
</evidence>
<evidence type="ECO:0000313" key="6">
    <source>
        <dbReference type="EMBL" id="MDT8900709.1"/>
    </source>
</evidence>
<dbReference type="SUPFAM" id="SSF55785">
    <property type="entry name" value="PYP-like sensor domain (PAS domain)"/>
    <property type="match status" value="2"/>
</dbReference>
<keyword evidence="7" id="KW-1185">Reference proteome</keyword>
<sequence>MQHQLAADKHVVTRLRAGFHNQLLQFLFHTSRDFLFVIEYRGPDNPAVLLEVNDIACERLGYSRRELADLYPGGIMTPATAAKLPSVRSRLLEGEAVREELVLVAKNGVTIPTELNADLIHYRGKKVILGICRDIADRQSLEGAWQHLLKGLEAEVSQRTAELMDINRQLQAEILERAVAEEALADKERQLRLLTDNMLDTVLQVDPAGIIKFVTPSCHTMLGYPPSAVLGKRIVDFIHPDDVEVVDADFRRILTTGAPVGAQYRVRHAAGHWVWAESISKSIADEQGNILGTVTCCRDVTSRKRIEQQLKYQAIRDPVTGLHNRTYFEIEMARLADPALHPVGLIICDLDGLKYINDTLGHDAGDQLLANLAELIRDPFNDNEVVARIGGDEFAIILPNADEASLTAARARITAGIEAYNGKNPTIPLCVSVGIAITGPTLSINGLFKEADNSMYREKLLSQHSSRSSVVQALKKALEVRDFVTEGHATRLRDLTLRLAKACGFPDYKHTDLRLFAEFHDIGKVGIPDHILFKPDHLTPGELKVMRSHAEIGHRIAVSTPDLEPIADWILKHHEWWNGKGYPLGLKGAKIPLECRMLAIADAYDAMTNDRPYRKAMPPAEALAEIERCAGSQFDPDLVERFTRLIAQD</sequence>
<accession>A0ABU3NV63</accession>
<organism evidence="6 7">
    <name type="scientific">Anaeroselena agilis</name>
    <dbReference type="NCBI Taxonomy" id="3063788"/>
    <lineage>
        <taxon>Bacteria</taxon>
        <taxon>Bacillati</taxon>
        <taxon>Bacillota</taxon>
        <taxon>Negativicutes</taxon>
        <taxon>Acetonemataceae</taxon>
        <taxon>Anaeroselena</taxon>
    </lineage>
</organism>
<dbReference type="InterPro" id="IPR003607">
    <property type="entry name" value="HD/PDEase_dom"/>
</dbReference>
<dbReference type="InterPro" id="IPR037522">
    <property type="entry name" value="HD_GYP_dom"/>
</dbReference>
<dbReference type="SUPFAM" id="SSF109604">
    <property type="entry name" value="HD-domain/PDEase-like"/>
    <property type="match status" value="1"/>
</dbReference>
<dbReference type="Pfam" id="PF00990">
    <property type="entry name" value="GGDEF"/>
    <property type="match status" value="1"/>
</dbReference>
<dbReference type="Gene3D" id="1.10.3210.10">
    <property type="entry name" value="Hypothetical protein af1432"/>
    <property type="match status" value="1"/>
</dbReference>
<reference evidence="6 7" key="1">
    <citation type="submission" date="2023-07" db="EMBL/GenBank/DDBJ databases">
        <title>The novel representative of Negativicutes class, Anaeroselena agilis gen. nov. sp. nov.</title>
        <authorList>
            <person name="Prokofeva M.I."/>
            <person name="Elcheninov A.G."/>
            <person name="Klyukina A."/>
            <person name="Kublanov I.V."/>
            <person name="Frolov E.N."/>
            <person name="Podosokorskaya O.A."/>
        </authorList>
    </citation>
    <scope>NUCLEOTIDE SEQUENCE [LARGE SCALE GENOMIC DNA]</scope>
    <source>
        <strain evidence="6 7">4137-cl</strain>
    </source>
</reference>
<dbReference type="Gene3D" id="3.30.70.270">
    <property type="match status" value="1"/>
</dbReference>
<evidence type="ECO:0000259" key="3">
    <source>
        <dbReference type="PROSITE" id="PS50113"/>
    </source>
</evidence>
<proteinExistence type="predicted"/>
<dbReference type="CDD" id="cd00130">
    <property type="entry name" value="PAS"/>
    <property type="match status" value="2"/>
</dbReference>
<comment type="caution">
    <text evidence="6">The sequence shown here is derived from an EMBL/GenBank/DDBJ whole genome shotgun (WGS) entry which is preliminary data.</text>
</comment>
<dbReference type="InterPro" id="IPR052020">
    <property type="entry name" value="Cyclic_di-GMP/3'3'-cGAMP_PDE"/>
</dbReference>
<dbReference type="Gene3D" id="3.30.450.20">
    <property type="entry name" value="PAS domain"/>
    <property type="match status" value="2"/>
</dbReference>
<dbReference type="PANTHER" id="PTHR45228:SF1">
    <property type="entry name" value="CYCLIC DI-GMP PHOSPHODIESTERASE TM_0186"/>
    <property type="match status" value="1"/>
</dbReference>
<dbReference type="InterPro" id="IPR000014">
    <property type="entry name" value="PAS"/>
</dbReference>
<dbReference type="RefSeq" id="WP_413779246.1">
    <property type="nucleotide sequence ID" value="NZ_JAUOZS010000001.1"/>
</dbReference>
<evidence type="ECO:0000256" key="1">
    <source>
        <dbReference type="SAM" id="Coils"/>
    </source>
</evidence>
<dbReference type="InterPro" id="IPR001610">
    <property type="entry name" value="PAC"/>
</dbReference>
<dbReference type="CDD" id="cd01949">
    <property type="entry name" value="GGDEF"/>
    <property type="match status" value="1"/>
</dbReference>
<feature type="domain" description="HD-GYP" evidence="5">
    <location>
        <begin position="463"/>
        <end position="649"/>
    </location>
</feature>
<dbReference type="InterPro" id="IPR043128">
    <property type="entry name" value="Rev_trsase/Diguanyl_cyclase"/>
</dbReference>
<feature type="coiled-coil region" evidence="1">
    <location>
        <begin position="149"/>
        <end position="197"/>
    </location>
</feature>